<name>A0ABN2T7A7_9MICO</name>
<proteinExistence type="predicted"/>
<accession>A0ABN2T7A7</accession>
<dbReference type="Proteomes" id="UP001500755">
    <property type="component" value="Unassembled WGS sequence"/>
</dbReference>
<organism evidence="2 3">
    <name type="scientific">Brevibacterium samyangense</name>
    <dbReference type="NCBI Taxonomy" id="366888"/>
    <lineage>
        <taxon>Bacteria</taxon>
        <taxon>Bacillati</taxon>
        <taxon>Actinomycetota</taxon>
        <taxon>Actinomycetes</taxon>
        <taxon>Micrococcales</taxon>
        <taxon>Brevibacteriaceae</taxon>
        <taxon>Brevibacterium</taxon>
    </lineage>
</organism>
<keyword evidence="3" id="KW-1185">Reference proteome</keyword>
<evidence type="ECO:0000313" key="2">
    <source>
        <dbReference type="EMBL" id="GAA1999694.1"/>
    </source>
</evidence>
<feature type="compositionally biased region" description="Basic and acidic residues" evidence="1">
    <location>
        <begin position="17"/>
        <end position="134"/>
    </location>
</feature>
<evidence type="ECO:0000256" key="1">
    <source>
        <dbReference type="SAM" id="MobiDB-lite"/>
    </source>
</evidence>
<comment type="caution">
    <text evidence="2">The sequence shown here is derived from an EMBL/GenBank/DDBJ whole genome shotgun (WGS) entry which is preliminary data.</text>
</comment>
<feature type="compositionally biased region" description="Low complexity" evidence="1">
    <location>
        <begin position="138"/>
        <end position="149"/>
    </location>
</feature>
<feature type="region of interest" description="Disordered" evidence="1">
    <location>
        <begin position="1"/>
        <end position="237"/>
    </location>
</feature>
<gene>
    <name evidence="2" type="ORF">GCM10009755_04160</name>
</gene>
<evidence type="ECO:0000313" key="3">
    <source>
        <dbReference type="Proteomes" id="UP001500755"/>
    </source>
</evidence>
<protein>
    <submittedName>
        <fullName evidence="2">Uncharacterized protein</fullName>
    </submittedName>
</protein>
<feature type="compositionally biased region" description="Basic and acidic residues" evidence="1">
    <location>
        <begin position="150"/>
        <end position="188"/>
    </location>
</feature>
<dbReference type="EMBL" id="BAAANO010000004">
    <property type="protein sequence ID" value="GAA1999694.1"/>
    <property type="molecule type" value="Genomic_DNA"/>
</dbReference>
<reference evidence="2 3" key="1">
    <citation type="journal article" date="2019" name="Int. J. Syst. Evol. Microbiol.">
        <title>The Global Catalogue of Microorganisms (GCM) 10K type strain sequencing project: providing services to taxonomists for standard genome sequencing and annotation.</title>
        <authorList>
            <consortium name="The Broad Institute Genomics Platform"/>
            <consortium name="The Broad Institute Genome Sequencing Center for Infectious Disease"/>
            <person name="Wu L."/>
            <person name="Ma J."/>
        </authorList>
    </citation>
    <scope>NUCLEOTIDE SEQUENCE [LARGE SCALE GENOMIC DNA]</scope>
    <source>
        <strain evidence="2 3">JCM 14546</strain>
    </source>
</reference>
<feature type="compositionally biased region" description="Acidic residues" evidence="1">
    <location>
        <begin position="189"/>
        <end position="198"/>
    </location>
</feature>
<sequence>MVRVPRRSVRPPLCEGGDTHLEEPEHPDAHEAPHEIRRSEGRDDPQHLCQHDEDDVPHRDRTVFRSVPRDPHPQEHVSEPHDDVPDDDRDHVDVPVHLTGPRDRVPAVVEGGEHRPDPHREDRDSHHLRERESEDPVEPVVGVEGAAVPREVDPREADGEHRERETARGEQHVTGGEHVRELRGGHTDGDDEGEVVEEFEGRGGAPGFLRVPPGDGTKAVSDGTHAPMPGQKVSPRR</sequence>